<keyword evidence="1" id="KW-0175">Coiled coil</keyword>
<evidence type="ECO:0000313" key="3">
    <source>
        <dbReference type="EMBL" id="RNL55869.1"/>
    </source>
</evidence>
<evidence type="ECO:0000259" key="2">
    <source>
        <dbReference type="Pfam" id="PF04965"/>
    </source>
</evidence>
<dbReference type="Pfam" id="PF04965">
    <property type="entry name" value="GPW_gp25"/>
    <property type="match status" value="1"/>
</dbReference>
<feature type="coiled-coil region" evidence="1">
    <location>
        <begin position="74"/>
        <end position="101"/>
    </location>
</feature>
<name>A0A3N0C0S5_9SPHI</name>
<dbReference type="EMBL" id="RBEE01000004">
    <property type="protein sequence ID" value="RNL55869.1"/>
    <property type="molecule type" value="Genomic_DNA"/>
</dbReference>
<accession>A0A3N0C0S5</accession>
<dbReference type="SUPFAM" id="SSF160719">
    <property type="entry name" value="gpW/gp25-like"/>
    <property type="match status" value="1"/>
</dbReference>
<proteinExistence type="predicted"/>
<feature type="domain" description="IraD/Gp25-like" evidence="2">
    <location>
        <begin position="28"/>
        <end position="127"/>
    </location>
</feature>
<dbReference type="AlphaFoldDB" id="A0A3N0C0S5"/>
<dbReference type="Gene3D" id="3.10.450.40">
    <property type="match status" value="1"/>
</dbReference>
<dbReference type="Proteomes" id="UP000274046">
    <property type="component" value="Unassembled WGS sequence"/>
</dbReference>
<dbReference type="InterPro" id="IPR007048">
    <property type="entry name" value="IraD/Gp25-like"/>
</dbReference>
<reference evidence="3 4" key="1">
    <citation type="submission" date="2018-10" db="EMBL/GenBank/DDBJ databases">
        <title>Genome sequencing of Pedobacter jejuensis TNB23.</title>
        <authorList>
            <person name="Cho Y.-J."/>
            <person name="Cho A."/>
            <person name="Kim O.-S."/>
        </authorList>
    </citation>
    <scope>NUCLEOTIDE SEQUENCE [LARGE SCALE GENOMIC DNA]</scope>
    <source>
        <strain evidence="3 4">TNB23</strain>
    </source>
</reference>
<evidence type="ECO:0000313" key="4">
    <source>
        <dbReference type="Proteomes" id="UP000274046"/>
    </source>
</evidence>
<protein>
    <recommendedName>
        <fullName evidence="2">IraD/Gp25-like domain-containing protein</fullName>
    </recommendedName>
</protein>
<keyword evidence="4" id="KW-1185">Reference proteome</keyword>
<gene>
    <name evidence="3" type="ORF">D7004_03710</name>
</gene>
<comment type="caution">
    <text evidence="3">The sequence shown here is derived from an EMBL/GenBank/DDBJ whole genome shotgun (WGS) entry which is preliminary data.</text>
</comment>
<dbReference type="OrthoDB" id="1161413at2"/>
<sequence length="144" mass="16834">MSDQFYRKPLTLGAVFKGTDLAHVDAGKSISNHIQLIIFTRYGENRQNPEFGCEIWDLDFELIVSENLWEERFRKSLLRSISSHEHRIEEIEVEVKITEVENIFPLRKITEIKKKVDITIRALIKATGEKYYFNSSLFLSPLTT</sequence>
<dbReference type="RefSeq" id="WP_123204522.1">
    <property type="nucleotide sequence ID" value="NZ_RBEE01000004.1"/>
</dbReference>
<evidence type="ECO:0000256" key="1">
    <source>
        <dbReference type="SAM" id="Coils"/>
    </source>
</evidence>
<organism evidence="3 4">
    <name type="scientific">Pedobacter jejuensis</name>
    <dbReference type="NCBI Taxonomy" id="1268550"/>
    <lineage>
        <taxon>Bacteria</taxon>
        <taxon>Pseudomonadati</taxon>
        <taxon>Bacteroidota</taxon>
        <taxon>Sphingobacteriia</taxon>
        <taxon>Sphingobacteriales</taxon>
        <taxon>Sphingobacteriaceae</taxon>
        <taxon>Pedobacter</taxon>
    </lineage>
</organism>